<dbReference type="AlphaFoldDB" id="A0A0B5DJP9"/>
<evidence type="ECO:0000313" key="4">
    <source>
        <dbReference type="Proteomes" id="UP000031526"/>
    </source>
</evidence>
<proteinExistence type="predicted"/>
<accession>A0A0B5DJP9</accession>
<evidence type="ECO:0000256" key="1">
    <source>
        <dbReference type="SAM" id="MobiDB-lite"/>
    </source>
</evidence>
<dbReference type="HOGENOM" id="CLU_1502707_0_0_11"/>
<reference evidence="2 4" key="2">
    <citation type="journal article" date="2016" name="Appl. Microbiol. Biotechnol.">
        <title>Exploiting the genome sequence of Streptomyces nodosus for enhanced antibiotic production.</title>
        <authorList>
            <person name="Sweeney P."/>
            <person name="Murphy C.D."/>
            <person name="Caffrey P."/>
        </authorList>
    </citation>
    <scope>NUCLEOTIDE SEQUENCE [LARGE SCALE GENOMIC DNA]</scope>
    <source>
        <strain evidence="2 4">ATCC 14899</strain>
    </source>
</reference>
<organism evidence="2 4">
    <name type="scientific">Streptomyces nodosus</name>
    <dbReference type="NCBI Taxonomy" id="40318"/>
    <lineage>
        <taxon>Bacteria</taxon>
        <taxon>Bacillati</taxon>
        <taxon>Actinomycetota</taxon>
        <taxon>Actinomycetes</taxon>
        <taxon>Kitasatosporales</taxon>
        <taxon>Streptomycetaceae</taxon>
        <taxon>Streptomyces</taxon>
    </lineage>
</organism>
<dbReference type="EMBL" id="CP009313">
    <property type="protein sequence ID" value="AJE40666.1"/>
    <property type="molecule type" value="Genomic_DNA"/>
</dbReference>
<name>A0A0B5DJP9_9ACTN</name>
<dbReference type="KEGG" id="snq:CP978_12155"/>
<protein>
    <submittedName>
        <fullName evidence="2">Uncharacterized protein</fullName>
    </submittedName>
</protein>
<reference evidence="3 5" key="3">
    <citation type="submission" date="2017-09" db="EMBL/GenBank/DDBJ databases">
        <title>Streptomyces genome completion.</title>
        <authorList>
            <person name="Lee N."/>
            <person name="Cho B.-K."/>
        </authorList>
    </citation>
    <scope>NUCLEOTIDE SEQUENCE [LARGE SCALE GENOMIC DNA]</scope>
    <source>
        <strain evidence="3 5">ATCC 14899</strain>
    </source>
</reference>
<feature type="compositionally biased region" description="Low complexity" evidence="1">
    <location>
        <begin position="56"/>
        <end position="77"/>
    </location>
</feature>
<dbReference type="RefSeq" id="WP_043440196.1">
    <property type="nucleotide sequence ID" value="NZ_CP009313.1"/>
</dbReference>
<dbReference type="OrthoDB" id="4565789at2"/>
<evidence type="ECO:0000313" key="3">
    <source>
        <dbReference type="EMBL" id="QEV39219.1"/>
    </source>
</evidence>
<sequence length="191" mass="19317">MPLPAGPRGRTRVRVASTATMTALLLAALTGCTGNGSDSRHDGDHSPAPSATAGGLALPSPRSAPTPAASLSPAATPGEVRLSDGPFTDRVHITELALGKGPAAVTGHLVVTSDVSDLIALELRAAYYDTRGRLLGTGSFEYAEEGEAAHTHGEHTGPQAENGGIDFTIPAKALRGTPTAAVVSIPVLVNE</sequence>
<gene>
    <name evidence="3" type="ORF">CP978_12155</name>
    <name evidence="2" type="ORF">SNOD_11815</name>
</gene>
<dbReference type="Proteomes" id="UP000031526">
    <property type="component" value="Chromosome"/>
</dbReference>
<evidence type="ECO:0000313" key="2">
    <source>
        <dbReference type="EMBL" id="AJE40666.1"/>
    </source>
</evidence>
<dbReference type="EMBL" id="CP023747">
    <property type="protein sequence ID" value="QEV39219.1"/>
    <property type="molecule type" value="Genomic_DNA"/>
</dbReference>
<feature type="region of interest" description="Disordered" evidence="1">
    <location>
        <begin position="34"/>
        <end position="80"/>
    </location>
</feature>
<keyword evidence="4" id="KW-1185">Reference proteome</keyword>
<dbReference type="Proteomes" id="UP000325763">
    <property type="component" value="Chromosome"/>
</dbReference>
<reference evidence="4" key="1">
    <citation type="submission" date="2014-09" db="EMBL/GenBank/DDBJ databases">
        <title>Sequence of the Streptomyces nodosus genome.</title>
        <authorList>
            <person name="Sweeney P."/>
            <person name="Stephens N."/>
            <person name="Murphy C."/>
            <person name="Caffrey P."/>
        </authorList>
    </citation>
    <scope>NUCLEOTIDE SEQUENCE [LARGE SCALE GENOMIC DNA]</scope>
    <source>
        <strain evidence="4">ATCC 14899</strain>
    </source>
</reference>
<evidence type="ECO:0000313" key="5">
    <source>
        <dbReference type="Proteomes" id="UP000325763"/>
    </source>
</evidence>